<evidence type="ECO:0000313" key="2">
    <source>
        <dbReference type="EMBL" id="MCA9385675.1"/>
    </source>
</evidence>
<evidence type="ECO:0008006" key="4">
    <source>
        <dbReference type="Google" id="ProtNLM"/>
    </source>
</evidence>
<name>A0A955RKD7_9BACT</name>
<dbReference type="AlphaFoldDB" id="A0A955RKD7"/>
<evidence type="ECO:0000313" key="3">
    <source>
        <dbReference type="Proteomes" id="UP000754563"/>
    </source>
</evidence>
<comment type="caution">
    <text evidence="2">The sequence shown here is derived from an EMBL/GenBank/DDBJ whole genome shotgun (WGS) entry which is preliminary data.</text>
</comment>
<dbReference type="Proteomes" id="UP000754563">
    <property type="component" value="Unassembled WGS sequence"/>
</dbReference>
<accession>A0A955RKD7</accession>
<organism evidence="2 3">
    <name type="scientific">Candidatus Dojkabacteria bacterium</name>
    <dbReference type="NCBI Taxonomy" id="2099670"/>
    <lineage>
        <taxon>Bacteria</taxon>
        <taxon>Candidatus Dojkabacteria</taxon>
    </lineage>
</organism>
<evidence type="ECO:0000256" key="1">
    <source>
        <dbReference type="SAM" id="MobiDB-lite"/>
    </source>
</evidence>
<reference evidence="2" key="2">
    <citation type="journal article" date="2021" name="Microbiome">
        <title>Successional dynamics and alternative stable states in a saline activated sludge microbial community over 9 years.</title>
        <authorList>
            <person name="Wang Y."/>
            <person name="Ye J."/>
            <person name="Ju F."/>
            <person name="Liu L."/>
            <person name="Boyd J.A."/>
            <person name="Deng Y."/>
            <person name="Parks D.H."/>
            <person name="Jiang X."/>
            <person name="Yin X."/>
            <person name="Woodcroft B.J."/>
            <person name="Tyson G.W."/>
            <person name="Hugenholtz P."/>
            <person name="Polz M.F."/>
            <person name="Zhang T."/>
        </authorList>
    </citation>
    <scope>NUCLEOTIDE SEQUENCE</scope>
    <source>
        <strain evidence="2">HKST-UBA11</strain>
    </source>
</reference>
<dbReference type="EMBL" id="JAGQLH010000036">
    <property type="protein sequence ID" value="MCA9385675.1"/>
    <property type="molecule type" value="Genomic_DNA"/>
</dbReference>
<proteinExistence type="predicted"/>
<feature type="region of interest" description="Disordered" evidence="1">
    <location>
        <begin position="189"/>
        <end position="218"/>
    </location>
</feature>
<protein>
    <recommendedName>
        <fullName evidence="4">DUF2680 domain-containing protein</fullName>
    </recommendedName>
</protein>
<reference evidence="2" key="1">
    <citation type="submission" date="2020-04" db="EMBL/GenBank/DDBJ databases">
        <authorList>
            <person name="Zhang T."/>
        </authorList>
    </citation>
    <scope>NUCLEOTIDE SEQUENCE</scope>
    <source>
        <strain evidence="2">HKST-UBA11</strain>
    </source>
</reference>
<gene>
    <name evidence="2" type="ORF">KC717_03430</name>
</gene>
<sequence length="218" mass="23877">MDAKKTILSLAVVGVVAGAGVFASSFGTVSAAENQSSNLFQRVSSILGIEESVLNDAFTSAHKNIIEEKVESGELDKERADMMLEHLDEDGFNFGYKGEGRPQGWHGELHTILSDYGITRDMMMEAHQNDQTLLDVLEAQGIDIEEFKATLISEMTEHIQTFYEEGRIDEATRDEKLASLDEKVDELLNHAGPPQGEIMTPRSGFGGPGERGTGPNFQ</sequence>